<accession>A0A183FLD1</accession>
<keyword evidence="3" id="KW-1185">Reference proteome</keyword>
<evidence type="ECO:0000256" key="1">
    <source>
        <dbReference type="SAM" id="MobiDB-lite"/>
    </source>
</evidence>
<dbReference type="AlphaFoldDB" id="A0A183FLD1"/>
<feature type="region of interest" description="Disordered" evidence="1">
    <location>
        <begin position="141"/>
        <end position="169"/>
    </location>
</feature>
<reference evidence="4" key="2">
    <citation type="submission" date="2019-09" db="UniProtKB">
        <authorList>
            <consortium name="WormBaseParasite"/>
        </authorList>
    </citation>
    <scope>IDENTIFICATION</scope>
</reference>
<evidence type="ECO:0000313" key="2">
    <source>
        <dbReference type="EMBL" id="VDO74698.1"/>
    </source>
</evidence>
<feature type="compositionally biased region" description="Polar residues" evidence="1">
    <location>
        <begin position="148"/>
        <end position="167"/>
    </location>
</feature>
<reference evidence="2 3" key="1">
    <citation type="submission" date="2018-11" db="EMBL/GenBank/DDBJ databases">
        <authorList>
            <consortium name="Pathogen Informatics"/>
        </authorList>
    </citation>
    <scope>NUCLEOTIDE SEQUENCE [LARGE SCALE GENOMIC DNA]</scope>
</reference>
<dbReference type="WBParaSite" id="HPBE_0000805501-mRNA-1">
    <property type="protein sequence ID" value="HPBE_0000805501-mRNA-1"/>
    <property type="gene ID" value="HPBE_0000805501"/>
</dbReference>
<gene>
    <name evidence="2" type="ORF">HPBE_LOCUS8056</name>
</gene>
<name>A0A183FLD1_HELPZ</name>
<evidence type="ECO:0000313" key="4">
    <source>
        <dbReference type="WBParaSite" id="HPBE_0000805501-mRNA-1"/>
    </source>
</evidence>
<dbReference type="EMBL" id="UZAH01026044">
    <property type="protein sequence ID" value="VDO74698.1"/>
    <property type="molecule type" value="Genomic_DNA"/>
</dbReference>
<accession>A0A3P8BE17</accession>
<dbReference type="Proteomes" id="UP000050761">
    <property type="component" value="Unassembled WGS sequence"/>
</dbReference>
<proteinExistence type="predicted"/>
<protein>
    <submittedName>
        <fullName evidence="4">Autophagy-related protein 101</fullName>
    </submittedName>
</protein>
<organism evidence="3 4">
    <name type="scientific">Heligmosomoides polygyrus</name>
    <name type="common">Parasitic roundworm</name>
    <dbReference type="NCBI Taxonomy" id="6339"/>
    <lineage>
        <taxon>Eukaryota</taxon>
        <taxon>Metazoa</taxon>
        <taxon>Ecdysozoa</taxon>
        <taxon>Nematoda</taxon>
        <taxon>Chromadorea</taxon>
        <taxon>Rhabditida</taxon>
        <taxon>Rhabditina</taxon>
        <taxon>Rhabditomorpha</taxon>
        <taxon>Strongyloidea</taxon>
        <taxon>Heligmosomidae</taxon>
        <taxon>Heligmosomoides</taxon>
    </lineage>
</organism>
<evidence type="ECO:0000313" key="3">
    <source>
        <dbReference type="Proteomes" id="UP000050761"/>
    </source>
</evidence>
<sequence>MFNHHYARYTGRRFLKEEVTCQLSTHGSSSGRCPRRCRNNFFNKFIHHVVSEVGVRSLCILVTCGPNLRRGPEQEKNQYVDFESERVTNFVKVMYEKANKEVRTSFYFDVFYDNSPTSAAAEKSGTSGAVNQLRRSAAFVDNDAIPSRPSSQSTDGGLEASQRTVDSAKSGASMALSFFDYSQE</sequence>